<evidence type="ECO:0000313" key="10">
    <source>
        <dbReference type="Proteomes" id="UP001212997"/>
    </source>
</evidence>
<protein>
    <recommendedName>
        <fullName evidence="8">PHD-type domain-containing protein</fullName>
    </recommendedName>
</protein>
<keyword evidence="3 5" id="KW-0863">Zinc-finger</keyword>
<dbReference type="SUPFAM" id="SSF50985">
    <property type="entry name" value="RCC1/BLIP-II"/>
    <property type="match status" value="1"/>
</dbReference>
<keyword evidence="10" id="KW-1185">Reference proteome</keyword>
<dbReference type="PROSITE" id="PS00626">
    <property type="entry name" value="RCC1_2"/>
    <property type="match status" value="1"/>
</dbReference>
<feature type="repeat" description="RCC1" evidence="6">
    <location>
        <begin position="89"/>
        <end position="147"/>
    </location>
</feature>
<comment type="caution">
    <text evidence="9">The sequence shown here is derived from an EMBL/GenBank/DDBJ whole genome shotgun (WGS) entry which is preliminary data.</text>
</comment>
<feature type="region of interest" description="Disordered" evidence="7">
    <location>
        <begin position="537"/>
        <end position="593"/>
    </location>
</feature>
<feature type="repeat" description="RCC1" evidence="6">
    <location>
        <begin position="229"/>
        <end position="292"/>
    </location>
</feature>
<dbReference type="PROSITE" id="PS50012">
    <property type="entry name" value="RCC1_3"/>
    <property type="match status" value="4"/>
</dbReference>
<dbReference type="InterPro" id="IPR019786">
    <property type="entry name" value="Zinc_finger_PHD-type_CS"/>
</dbReference>
<dbReference type="InterPro" id="IPR009091">
    <property type="entry name" value="RCC1/BLIP-II"/>
</dbReference>
<dbReference type="InterPro" id="IPR028641">
    <property type="entry name" value="RCC2"/>
</dbReference>
<dbReference type="GO" id="GO:0008270">
    <property type="term" value="F:zinc ion binding"/>
    <property type="evidence" value="ECO:0007669"/>
    <property type="project" value="UniProtKB-KW"/>
</dbReference>
<organism evidence="9 10">
    <name type="scientific">Meripilus lineatus</name>
    <dbReference type="NCBI Taxonomy" id="2056292"/>
    <lineage>
        <taxon>Eukaryota</taxon>
        <taxon>Fungi</taxon>
        <taxon>Dikarya</taxon>
        <taxon>Basidiomycota</taxon>
        <taxon>Agaricomycotina</taxon>
        <taxon>Agaricomycetes</taxon>
        <taxon>Polyporales</taxon>
        <taxon>Meripilaceae</taxon>
        <taxon>Meripilus</taxon>
    </lineage>
</organism>
<dbReference type="PROSITE" id="PS01359">
    <property type="entry name" value="ZF_PHD_1"/>
    <property type="match status" value="1"/>
</dbReference>
<dbReference type="PANTHER" id="PTHR46207:SF1">
    <property type="entry name" value="PROTEIN RCC2"/>
    <property type="match status" value="1"/>
</dbReference>
<proteinExistence type="predicted"/>
<evidence type="ECO:0000256" key="7">
    <source>
        <dbReference type="SAM" id="MobiDB-lite"/>
    </source>
</evidence>
<evidence type="ECO:0000256" key="5">
    <source>
        <dbReference type="PROSITE-ProRule" id="PRU00146"/>
    </source>
</evidence>
<evidence type="ECO:0000259" key="8">
    <source>
        <dbReference type="PROSITE" id="PS50016"/>
    </source>
</evidence>
<dbReference type="InterPro" id="IPR011011">
    <property type="entry name" value="Znf_FYVE_PHD"/>
</dbReference>
<dbReference type="Gene3D" id="3.30.40.10">
    <property type="entry name" value="Zinc/RING finger domain, C3HC4 (zinc finger)"/>
    <property type="match status" value="1"/>
</dbReference>
<evidence type="ECO:0000313" key="9">
    <source>
        <dbReference type="EMBL" id="KAJ3487881.1"/>
    </source>
</evidence>
<dbReference type="AlphaFoldDB" id="A0AAD5V6S8"/>
<sequence length="1052" mass="114814">MSTSKAEDTSMDASSSQQSPRWGRVLICGGTDWPKLGRKDRAGSNKKVTEPMGPDLLEPHILRSLSDIKIVSLHTSCAGCHCVALDVDGAVWLFGRNEKSALGIAGDAVSENEPVRMTAQKMPGAAKGTTFVNAAVGRNHTLLIGSEGQLWSAGMNNMGQCGHPPCPEVTSFKLVSVVPKLNGNKEKVVKAAAGITFSIIVTESGRSTWSITITAHSIQPQTDRGWVSMIAFAFGSAEKGQLGNGKTGEHIVTGGKTVFDAEWEPIPVKGLEDKKIVQVACGQQHTIALDETGIVYVWGYNGYCRLGLGNQQDALIAKVVPQFAGPNEATMGAEVIAGPSNSVVIDKQRMYWMAGKWKNTGDGSSGQPYSTFRFLQDIMACKIGTASCGGVTHFALTPDEDGSTMTVAFGQGAANGELGLGPDEPKSATKPTKNQCLDQVKVFSIAASQNTTFFLAEPDDKYSDLPRHPEDVEPPELCLVCNKDTGDDDSPLECDKCDAPYHLGCLDPPLSAVPDGEWFCPGCEQEPGAPIVIGAAKKPVKGRAPGKPAAKDSSNKRPADDEEDDDEDDEDEDDEDAGGKKRKASSKGKASGKLNSRLTNIERLLMAHFQPLNARGRPLSVSSNKVAVKFNQVITTTPLLQYKVELGLGGYEDIPNSLAVSTKLESLRNLQETWRSPQPQMRRQPFDLPLPQGWRVENWMIVDGVFGVHSIFQSPPPPDGNHTRLDLGPFNHVVFNVIGRWKTTSSSQTAPHPPFSMHPVGPYSHHSRGVVRFPAPRCAAEGLSKRVHDPSISLAIWAPHTRAFYTWTPSPELAYHDGLMPSEKFLFLVGFQRRSGGSKPIIQVFGLPQNVETQRSVNLLATFSLPFLRGVTIGAAYWTEHQISTDTLSSVPFRPSRFTLLHLRIIDYSVFIPLSVLLRESVISKQPGSAPLVFPWIEWGPQATNYLPRQSVDPILSGFRAIFPSELWDFSPIHLYRNPDTPPPKMGSRQRRVFSGRSGDGRDVVLRLPYRKIDFHVPEVRQALQYLLESDDGPMLLQISLRSPMHIDIVSF</sequence>
<dbReference type="SMART" id="SM00249">
    <property type="entry name" value="PHD"/>
    <property type="match status" value="1"/>
</dbReference>
<dbReference type="SUPFAM" id="SSF57903">
    <property type="entry name" value="FYVE/PHD zinc finger"/>
    <property type="match status" value="1"/>
</dbReference>
<name>A0AAD5V6S8_9APHY</name>
<dbReference type="InterPro" id="IPR013083">
    <property type="entry name" value="Znf_RING/FYVE/PHD"/>
</dbReference>
<dbReference type="InterPro" id="IPR000408">
    <property type="entry name" value="Reg_chr_condens"/>
</dbReference>
<feature type="compositionally biased region" description="Acidic residues" evidence="7">
    <location>
        <begin position="560"/>
        <end position="576"/>
    </location>
</feature>
<dbReference type="InterPro" id="IPR019787">
    <property type="entry name" value="Znf_PHD-finger"/>
</dbReference>
<gene>
    <name evidence="9" type="ORF">NLI96_g3245</name>
</gene>
<dbReference type="Pfam" id="PF00628">
    <property type="entry name" value="PHD"/>
    <property type="match status" value="1"/>
</dbReference>
<dbReference type="GO" id="GO:0031267">
    <property type="term" value="F:small GTPase binding"/>
    <property type="evidence" value="ECO:0007669"/>
    <property type="project" value="TreeGrafter"/>
</dbReference>
<dbReference type="InterPro" id="IPR001965">
    <property type="entry name" value="Znf_PHD"/>
</dbReference>
<keyword evidence="4" id="KW-0862">Zinc</keyword>
<dbReference type="Pfam" id="PF25390">
    <property type="entry name" value="WD40_RLD"/>
    <property type="match status" value="1"/>
</dbReference>
<feature type="domain" description="PHD-type" evidence="8">
    <location>
        <begin position="475"/>
        <end position="526"/>
    </location>
</feature>
<feature type="compositionally biased region" description="Basic and acidic residues" evidence="7">
    <location>
        <begin position="549"/>
        <end position="559"/>
    </location>
</feature>
<evidence type="ECO:0000256" key="3">
    <source>
        <dbReference type="ARBA" id="ARBA00022771"/>
    </source>
</evidence>
<evidence type="ECO:0000256" key="2">
    <source>
        <dbReference type="ARBA" id="ARBA00022737"/>
    </source>
</evidence>
<feature type="region of interest" description="Disordered" evidence="7">
    <location>
        <begin position="1"/>
        <end position="20"/>
    </location>
</feature>
<feature type="repeat" description="RCC1" evidence="6">
    <location>
        <begin position="293"/>
        <end position="348"/>
    </location>
</feature>
<dbReference type="PROSITE" id="PS50016">
    <property type="entry name" value="ZF_PHD_2"/>
    <property type="match status" value="1"/>
</dbReference>
<reference evidence="9" key="1">
    <citation type="submission" date="2022-07" db="EMBL/GenBank/DDBJ databases">
        <title>Genome Sequence of Physisporinus lineatus.</title>
        <authorList>
            <person name="Buettner E."/>
        </authorList>
    </citation>
    <scope>NUCLEOTIDE SEQUENCE</scope>
    <source>
        <strain evidence="9">VT162</strain>
    </source>
</reference>
<dbReference type="Proteomes" id="UP001212997">
    <property type="component" value="Unassembled WGS sequence"/>
</dbReference>
<feature type="compositionally biased region" description="Polar residues" evidence="7">
    <location>
        <begin position="11"/>
        <end position="20"/>
    </location>
</feature>
<evidence type="ECO:0000256" key="1">
    <source>
        <dbReference type="ARBA" id="ARBA00022723"/>
    </source>
</evidence>
<dbReference type="GO" id="GO:0016020">
    <property type="term" value="C:membrane"/>
    <property type="evidence" value="ECO:0007669"/>
    <property type="project" value="TreeGrafter"/>
</dbReference>
<dbReference type="PANTHER" id="PTHR46207">
    <property type="entry name" value="PROTEIN RCC2"/>
    <property type="match status" value="1"/>
</dbReference>
<keyword evidence="1" id="KW-0479">Metal-binding</keyword>
<dbReference type="EMBL" id="JANAWD010000080">
    <property type="protein sequence ID" value="KAJ3487881.1"/>
    <property type="molecule type" value="Genomic_DNA"/>
</dbReference>
<accession>A0AAD5V6S8</accession>
<feature type="repeat" description="RCC1" evidence="6">
    <location>
        <begin position="404"/>
        <end position="458"/>
    </location>
</feature>
<evidence type="ECO:0000256" key="6">
    <source>
        <dbReference type="PROSITE-ProRule" id="PRU00235"/>
    </source>
</evidence>
<keyword evidence="2" id="KW-0677">Repeat</keyword>
<dbReference type="Gene3D" id="2.130.10.30">
    <property type="entry name" value="Regulator of chromosome condensation 1/beta-lactamase-inhibitor protein II"/>
    <property type="match status" value="2"/>
</dbReference>
<dbReference type="InterPro" id="IPR058923">
    <property type="entry name" value="RCC1-like_dom"/>
</dbReference>
<evidence type="ECO:0000256" key="4">
    <source>
        <dbReference type="ARBA" id="ARBA00022833"/>
    </source>
</evidence>